<dbReference type="InterPro" id="IPR029069">
    <property type="entry name" value="HotDog_dom_sf"/>
</dbReference>
<reference evidence="1" key="1">
    <citation type="submission" date="2023-06" db="EMBL/GenBank/DDBJ databases">
        <title>full genome analysis of Phenantherene degrader P3.</title>
        <authorList>
            <person name="Akbar A."/>
            <person name="Rahmeh R."/>
            <person name="Kishk M."/>
        </authorList>
    </citation>
    <scope>NUCLEOTIDE SEQUENCE</scope>
    <source>
        <strain evidence="1">P3</strain>
    </source>
</reference>
<dbReference type="Proteomes" id="UP001175604">
    <property type="component" value="Unassembled WGS sequence"/>
</dbReference>
<protein>
    <recommendedName>
        <fullName evidence="3">MaoC-like domain-containing protein</fullName>
    </recommendedName>
</protein>
<keyword evidence="2" id="KW-1185">Reference proteome</keyword>
<comment type="caution">
    <text evidence="1">The sequence shown here is derived from an EMBL/GenBank/DDBJ whole genome shotgun (WGS) entry which is preliminary data.</text>
</comment>
<sequence>MTRLYTYETFAPGAVLGHWEEPLDPRLAAAWERLFGTRTSDQPARQAGLAVALMMRAYLNVVTPRPPGNIHAHQALALDNLPRAGEIVRSRVRCLDKEVRRERRYIHLEVSGTGEHGRPLYTGQMRLIWGA</sequence>
<accession>A0ABT7VZU2</accession>
<proteinExistence type="predicted"/>
<evidence type="ECO:0000313" key="1">
    <source>
        <dbReference type="EMBL" id="MDM9558466.1"/>
    </source>
</evidence>
<organism evidence="1 2">
    <name type="scientific">Bordetella petrii</name>
    <dbReference type="NCBI Taxonomy" id="94624"/>
    <lineage>
        <taxon>Bacteria</taxon>
        <taxon>Pseudomonadati</taxon>
        <taxon>Pseudomonadota</taxon>
        <taxon>Betaproteobacteria</taxon>
        <taxon>Burkholderiales</taxon>
        <taxon>Alcaligenaceae</taxon>
        <taxon>Bordetella</taxon>
    </lineage>
</organism>
<gene>
    <name evidence="1" type="ORF">QUC21_05455</name>
</gene>
<dbReference type="RefSeq" id="WP_289784566.1">
    <property type="nucleotide sequence ID" value="NZ_JAUDJE010000003.1"/>
</dbReference>
<evidence type="ECO:0000313" key="2">
    <source>
        <dbReference type="Proteomes" id="UP001175604"/>
    </source>
</evidence>
<dbReference type="SUPFAM" id="SSF54637">
    <property type="entry name" value="Thioesterase/thiol ester dehydrase-isomerase"/>
    <property type="match status" value="1"/>
</dbReference>
<evidence type="ECO:0008006" key="3">
    <source>
        <dbReference type="Google" id="ProtNLM"/>
    </source>
</evidence>
<dbReference type="EMBL" id="JAUDJE010000003">
    <property type="protein sequence ID" value="MDM9558466.1"/>
    <property type="molecule type" value="Genomic_DNA"/>
</dbReference>
<name>A0ABT7VZU2_9BORD</name>